<dbReference type="Pfam" id="PF00814">
    <property type="entry name" value="TsaD"/>
    <property type="match status" value="1"/>
</dbReference>
<reference evidence="2" key="3">
    <citation type="submission" date="2017-12" db="EMBL/GenBank/DDBJ databases">
        <title>FDA dAtabase for Regulatory Grade micrObial Sequences (FDA-ARGOS): Supporting development and validation of Infectious Disease Dx tests.</title>
        <authorList>
            <person name="Campos J."/>
            <person name="Goldberg B."/>
            <person name="Tallon L."/>
            <person name="Sadzewicz L."/>
            <person name="Sengamalay N."/>
            <person name="Ott S."/>
            <person name="Godinez A."/>
            <person name="Nagaraj S."/>
            <person name="Vyas G."/>
            <person name="Aluvathingal J."/>
            <person name="Nadendla S."/>
            <person name="Geyer C."/>
            <person name="Nandy P."/>
            <person name="Hobson J."/>
            <person name="Sichtig H."/>
        </authorList>
    </citation>
    <scope>NUCLEOTIDE SEQUENCE</scope>
    <source>
        <strain evidence="2">FDAARGOS_252</strain>
    </source>
</reference>
<dbReference type="STRING" id="147645.A6J80_13110"/>
<reference evidence="3 6" key="2">
    <citation type="submission" date="2017-10" db="EMBL/GenBank/DDBJ databases">
        <title>Complete genome sequence of Paracoccus yeei TT13 isolated from human skin.</title>
        <authorList>
            <person name="Lee K."/>
            <person name="Lim J.Y."/>
            <person name="Hwang I."/>
        </authorList>
    </citation>
    <scope>NUCLEOTIDE SEQUENCE [LARGE SCALE GENOMIC DNA]</scope>
    <source>
        <strain evidence="3 6">TT13</strain>
    </source>
</reference>
<dbReference type="PANTHER" id="PTHR11735:SF11">
    <property type="entry name" value="TRNA THREONYLCARBAMOYLADENOSINE BIOSYNTHESIS PROTEIN TSAB"/>
    <property type="match status" value="1"/>
</dbReference>
<dbReference type="RefSeq" id="WP_028719935.1">
    <property type="nucleotide sequence ID" value="NZ_CALTWI010000035.1"/>
</dbReference>
<evidence type="ECO:0000313" key="4">
    <source>
        <dbReference type="EMBL" id="QEU07878.1"/>
    </source>
</evidence>
<evidence type="ECO:0000313" key="2">
    <source>
        <dbReference type="EMBL" id="ARC37193.1"/>
    </source>
</evidence>
<evidence type="ECO:0000259" key="1">
    <source>
        <dbReference type="Pfam" id="PF00814"/>
    </source>
</evidence>
<reference evidence="5" key="1">
    <citation type="submission" date="2017-03" db="EMBL/GenBank/DDBJ databases">
        <title>FDA dAtabase for Regulatory Grade micrObial Sequences (FDA-ARGOS): Supporting development and validation of Infectious Disease Dx tests.</title>
        <authorList>
            <person name="Minogue T."/>
            <person name="Wolcott M."/>
            <person name="Wasieloski L."/>
            <person name="Aguilar W."/>
            <person name="Moore D."/>
            <person name="Tallon L."/>
            <person name="Sadzewicz L."/>
            <person name="Sengamalay N."/>
            <person name="Ott S."/>
            <person name="Godinez A."/>
            <person name="Nagaraj S."/>
            <person name="Nadendla S."/>
            <person name="Geyer C."/>
            <person name="Sichtig H."/>
        </authorList>
    </citation>
    <scope>NUCLEOTIDE SEQUENCE [LARGE SCALE GENOMIC DNA]</scope>
    <source>
        <strain evidence="5">FDAARGOS_252</strain>
    </source>
</reference>
<dbReference type="SUPFAM" id="SSF53067">
    <property type="entry name" value="Actin-like ATPase domain"/>
    <property type="match status" value="1"/>
</dbReference>
<sequence length="198" mass="20555">MADGLSLGFDTSAAHCAAALVSGTRILAARHEEMTKGQAERLFPLLAELLAEAGVDWRDLSVVGVGTGPGNFTGVRIAVAAARGLALSLRIPAVGVSATEAAALDLPRPCRVALPARAGEVIWQDFGPRDAADRPAQGPLHMLPPGPPILLQRHPPAVAIARIALARRDQPGLPRPAPIYLRPADAAPARDRGPVILA</sequence>
<dbReference type="GO" id="GO:0005829">
    <property type="term" value="C:cytosol"/>
    <property type="evidence" value="ECO:0007669"/>
    <property type="project" value="TreeGrafter"/>
</dbReference>
<dbReference type="EMBL" id="CP020442">
    <property type="protein sequence ID" value="ARC37193.1"/>
    <property type="molecule type" value="Genomic_DNA"/>
</dbReference>
<dbReference type="eggNOG" id="COG1214">
    <property type="taxonomic scope" value="Bacteria"/>
</dbReference>
<accession>A0A1V0GTL4</accession>
<dbReference type="GO" id="GO:0016740">
    <property type="term" value="F:transferase activity"/>
    <property type="evidence" value="ECO:0007669"/>
    <property type="project" value="UniProtKB-KW"/>
</dbReference>
<dbReference type="Proteomes" id="UP000229314">
    <property type="component" value="Chromosome"/>
</dbReference>
<organism evidence="2 5">
    <name type="scientific">Paracoccus yeei</name>
    <dbReference type="NCBI Taxonomy" id="147645"/>
    <lineage>
        <taxon>Bacteria</taxon>
        <taxon>Pseudomonadati</taxon>
        <taxon>Pseudomonadota</taxon>
        <taxon>Alphaproteobacteria</taxon>
        <taxon>Rhodobacterales</taxon>
        <taxon>Paracoccaceae</taxon>
        <taxon>Paracoccus</taxon>
    </lineage>
</organism>
<dbReference type="Gene3D" id="3.30.420.40">
    <property type="match status" value="2"/>
</dbReference>
<evidence type="ECO:0000313" key="5">
    <source>
        <dbReference type="Proteomes" id="UP000191257"/>
    </source>
</evidence>
<dbReference type="OrthoDB" id="9809995at2"/>
<reference evidence="4 7" key="4">
    <citation type="submission" date="2019-09" db="EMBL/GenBank/DDBJ databases">
        <title>FDA dAtabase for Regulatory Grade micrObial Sequences (FDA-ARGOS): Supporting development and validation of Infectious Disease Dx tests.</title>
        <authorList>
            <person name="Sciortino C."/>
            <person name="Tallon L."/>
            <person name="Sadzewicz L."/>
            <person name="Vavikolanu K."/>
            <person name="Mehta A."/>
            <person name="Aluvathingal J."/>
            <person name="Nadendla S."/>
            <person name="Nandy P."/>
            <person name="Geyer C."/>
            <person name="Yan Y."/>
            <person name="Sichtig H."/>
        </authorList>
    </citation>
    <scope>NUCLEOTIDE SEQUENCE [LARGE SCALE GENOMIC DNA]</scope>
    <source>
        <strain evidence="4 7">FDAARGOS_643</strain>
    </source>
</reference>
<evidence type="ECO:0000313" key="7">
    <source>
        <dbReference type="Proteomes" id="UP000324507"/>
    </source>
</evidence>
<dbReference type="GeneID" id="78897666"/>
<dbReference type="InterPro" id="IPR022496">
    <property type="entry name" value="T6A_TsaB"/>
</dbReference>
<dbReference type="InterPro" id="IPR000905">
    <property type="entry name" value="Gcp-like_dom"/>
</dbReference>
<proteinExistence type="predicted"/>
<evidence type="ECO:0000313" key="3">
    <source>
        <dbReference type="EMBL" id="ATQ55815.1"/>
    </source>
</evidence>
<dbReference type="Proteomes" id="UP000191257">
    <property type="component" value="Chromosome"/>
</dbReference>
<name>A0A1V0GTL4_9RHOB</name>
<keyword evidence="5" id="KW-1185">Reference proteome</keyword>
<dbReference type="PANTHER" id="PTHR11735">
    <property type="entry name" value="TRNA N6-ADENOSINE THREONYLCARBAMOYLTRANSFERASE"/>
    <property type="match status" value="1"/>
</dbReference>
<dbReference type="NCBIfam" id="TIGR03725">
    <property type="entry name" value="T6A_YeaZ"/>
    <property type="match status" value="1"/>
</dbReference>
<keyword evidence="2" id="KW-0808">Transferase</keyword>
<dbReference type="EMBL" id="CP044081">
    <property type="protein sequence ID" value="QEU07878.1"/>
    <property type="molecule type" value="Genomic_DNA"/>
</dbReference>
<evidence type="ECO:0000313" key="6">
    <source>
        <dbReference type="Proteomes" id="UP000229314"/>
    </source>
</evidence>
<dbReference type="GO" id="GO:0002949">
    <property type="term" value="P:tRNA threonylcarbamoyladenosine modification"/>
    <property type="evidence" value="ECO:0007669"/>
    <property type="project" value="InterPro"/>
</dbReference>
<dbReference type="Proteomes" id="UP000324507">
    <property type="component" value="Chromosome"/>
</dbReference>
<dbReference type="KEGG" id="pye:A6J80_13110"/>
<protein>
    <submittedName>
        <fullName evidence="2">tRNA (Adenosine(37)-N6)-threonylcarbamoyltransferase complex dimerization subunit type 1 TsaB</fullName>
    </submittedName>
</protein>
<dbReference type="AlphaFoldDB" id="A0A1V0GTL4"/>
<feature type="domain" description="Gcp-like" evidence="1">
    <location>
        <begin position="36"/>
        <end position="124"/>
    </location>
</feature>
<dbReference type="InterPro" id="IPR043129">
    <property type="entry name" value="ATPase_NBD"/>
</dbReference>
<dbReference type="EMBL" id="CP024422">
    <property type="protein sequence ID" value="ATQ55815.1"/>
    <property type="molecule type" value="Genomic_DNA"/>
</dbReference>
<gene>
    <name evidence="2" type="primary">tsaB</name>
    <name evidence="2" type="ORF">A6J80_13110</name>
    <name evidence="4" type="ORF">FOB51_07585</name>
    <name evidence="3" type="ORF">PYTT13_08275</name>
</gene>